<organism evidence="6">
    <name type="scientific">mine drainage metagenome</name>
    <dbReference type="NCBI Taxonomy" id="410659"/>
    <lineage>
        <taxon>unclassified sequences</taxon>
        <taxon>metagenomes</taxon>
        <taxon>ecological metagenomes</taxon>
    </lineage>
</organism>
<dbReference type="SUPFAM" id="SSF53850">
    <property type="entry name" value="Periplasmic binding protein-like II"/>
    <property type="match status" value="1"/>
</dbReference>
<protein>
    <submittedName>
        <fullName evidence="6">Hca operon transcriptional activator</fullName>
    </submittedName>
</protein>
<dbReference type="PANTHER" id="PTHR30346:SF0">
    <property type="entry name" value="HCA OPERON TRANSCRIPTIONAL ACTIVATOR HCAR"/>
    <property type="match status" value="1"/>
</dbReference>
<comment type="similarity">
    <text evidence="1">Belongs to the LysR transcriptional regulatory family.</text>
</comment>
<dbReference type="PRINTS" id="PR00039">
    <property type="entry name" value="HTHLYSR"/>
</dbReference>
<evidence type="ECO:0000256" key="3">
    <source>
        <dbReference type="ARBA" id="ARBA00023125"/>
    </source>
</evidence>
<feature type="domain" description="HTH lysR-type" evidence="5">
    <location>
        <begin position="1"/>
        <end position="59"/>
    </location>
</feature>
<evidence type="ECO:0000256" key="2">
    <source>
        <dbReference type="ARBA" id="ARBA00023015"/>
    </source>
</evidence>
<sequence>MELRHLRYFVAVAEEGSVTLAAEKRLHTAQPSLSRQLRDLEEEVGAQLFLRGARGVELTAAGRAFLDHARLALGQANEAVLAARRAARPAKATFSVGFLTGQEVDWLGHVTNILRAELPKIEFKVVSLYSPDLADAVQRGEVDLGFLRVEPRPDIAYQVIAAEPLVVILPSDHRLATQREIDPHELEGEIFVGFSDVPHVLRDVVDDYLGRVGVRISPSHFIDNFAMGMSLVASTRGVALLPAYVEPLLPWSVVSRPLKGTPPTIDLAVGYRRDNPSPVLKTFLDGIDQIIAAGPAGTRGR</sequence>
<gene>
    <name evidence="6" type="primary">hcaR_10</name>
    <name evidence="6" type="ORF">GALL_396300</name>
</gene>
<name>A0A1J5Q4J9_9ZZZZ</name>
<dbReference type="Pfam" id="PF03466">
    <property type="entry name" value="LysR_substrate"/>
    <property type="match status" value="1"/>
</dbReference>
<evidence type="ECO:0000256" key="1">
    <source>
        <dbReference type="ARBA" id="ARBA00009437"/>
    </source>
</evidence>
<evidence type="ECO:0000256" key="4">
    <source>
        <dbReference type="ARBA" id="ARBA00023163"/>
    </source>
</evidence>
<dbReference type="InterPro" id="IPR036390">
    <property type="entry name" value="WH_DNA-bd_sf"/>
</dbReference>
<reference evidence="6" key="1">
    <citation type="submission" date="2016-10" db="EMBL/GenBank/DDBJ databases">
        <title>Sequence of Gallionella enrichment culture.</title>
        <authorList>
            <person name="Poehlein A."/>
            <person name="Muehling M."/>
            <person name="Daniel R."/>
        </authorList>
    </citation>
    <scope>NUCLEOTIDE SEQUENCE</scope>
</reference>
<keyword evidence="2" id="KW-0805">Transcription regulation</keyword>
<keyword evidence="3" id="KW-0238">DNA-binding</keyword>
<dbReference type="EMBL" id="MLJW01001360">
    <property type="protein sequence ID" value="OIQ78657.1"/>
    <property type="molecule type" value="Genomic_DNA"/>
</dbReference>
<comment type="caution">
    <text evidence="6">The sequence shown here is derived from an EMBL/GenBank/DDBJ whole genome shotgun (WGS) entry which is preliminary data.</text>
</comment>
<dbReference type="GO" id="GO:0032993">
    <property type="term" value="C:protein-DNA complex"/>
    <property type="evidence" value="ECO:0007669"/>
    <property type="project" value="TreeGrafter"/>
</dbReference>
<dbReference type="GO" id="GO:0003700">
    <property type="term" value="F:DNA-binding transcription factor activity"/>
    <property type="evidence" value="ECO:0007669"/>
    <property type="project" value="InterPro"/>
</dbReference>
<dbReference type="Pfam" id="PF00126">
    <property type="entry name" value="HTH_1"/>
    <property type="match status" value="1"/>
</dbReference>
<dbReference type="Gene3D" id="3.40.190.10">
    <property type="entry name" value="Periplasmic binding protein-like II"/>
    <property type="match status" value="2"/>
</dbReference>
<dbReference type="Gene3D" id="1.10.10.10">
    <property type="entry name" value="Winged helix-like DNA-binding domain superfamily/Winged helix DNA-binding domain"/>
    <property type="match status" value="1"/>
</dbReference>
<dbReference type="InterPro" id="IPR036388">
    <property type="entry name" value="WH-like_DNA-bd_sf"/>
</dbReference>
<dbReference type="PANTHER" id="PTHR30346">
    <property type="entry name" value="TRANSCRIPTIONAL DUAL REGULATOR HCAR-RELATED"/>
    <property type="match status" value="1"/>
</dbReference>
<proteinExistence type="inferred from homology"/>
<evidence type="ECO:0000313" key="6">
    <source>
        <dbReference type="EMBL" id="OIQ78657.1"/>
    </source>
</evidence>
<dbReference type="GO" id="GO:0003677">
    <property type="term" value="F:DNA binding"/>
    <property type="evidence" value="ECO:0007669"/>
    <property type="project" value="UniProtKB-KW"/>
</dbReference>
<dbReference type="SUPFAM" id="SSF46785">
    <property type="entry name" value="Winged helix' DNA-binding domain"/>
    <property type="match status" value="1"/>
</dbReference>
<dbReference type="PROSITE" id="PS50931">
    <property type="entry name" value="HTH_LYSR"/>
    <property type="match status" value="1"/>
</dbReference>
<evidence type="ECO:0000259" key="5">
    <source>
        <dbReference type="PROSITE" id="PS50931"/>
    </source>
</evidence>
<dbReference type="FunFam" id="1.10.10.10:FF:000001">
    <property type="entry name" value="LysR family transcriptional regulator"/>
    <property type="match status" value="1"/>
</dbReference>
<keyword evidence="4" id="KW-0804">Transcription</keyword>
<accession>A0A1J5Q4J9</accession>
<dbReference type="InterPro" id="IPR000847">
    <property type="entry name" value="LysR_HTH_N"/>
</dbReference>
<dbReference type="InterPro" id="IPR005119">
    <property type="entry name" value="LysR_subst-bd"/>
</dbReference>
<dbReference type="AlphaFoldDB" id="A0A1J5Q4J9"/>